<proteinExistence type="predicted"/>
<keyword evidence="3" id="KW-1185">Reference proteome</keyword>
<dbReference type="Proteomes" id="UP000784294">
    <property type="component" value="Unassembled WGS sequence"/>
</dbReference>
<name>A0A3S5FG27_9PLAT</name>
<sequence length="173" mass="19233">MLNSSAVIGEVAHSTSTEPARIGPKRDRLKDGVDWKAPAKELGQAKSLKFALLFCQLGLSNLYLRLRVVCSDRVKQPIICVASSSVRPGRGRPCQRTRQFSSRSINLMYLVPSKVAHLIPLNECVQLERPIALRRRLSLESQDDVCARPVLAGRLGATDSCTRWRALGRWQIG</sequence>
<comment type="caution">
    <text evidence="2">The sequence shown here is derived from an EMBL/GenBank/DDBJ whole genome shotgun (WGS) entry which is preliminary data.</text>
</comment>
<evidence type="ECO:0000313" key="3">
    <source>
        <dbReference type="Proteomes" id="UP000784294"/>
    </source>
</evidence>
<dbReference type="AlphaFoldDB" id="A0A3S5FG27"/>
<evidence type="ECO:0000256" key="1">
    <source>
        <dbReference type="SAM" id="MobiDB-lite"/>
    </source>
</evidence>
<dbReference type="EMBL" id="CAAALY010250112">
    <property type="protein sequence ID" value="VEL35557.1"/>
    <property type="molecule type" value="Genomic_DNA"/>
</dbReference>
<organism evidence="2 3">
    <name type="scientific">Protopolystoma xenopodis</name>
    <dbReference type="NCBI Taxonomy" id="117903"/>
    <lineage>
        <taxon>Eukaryota</taxon>
        <taxon>Metazoa</taxon>
        <taxon>Spiralia</taxon>
        <taxon>Lophotrochozoa</taxon>
        <taxon>Platyhelminthes</taxon>
        <taxon>Monogenea</taxon>
        <taxon>Polyopisthocotylea</taxon>
        <taxon>Polystomatidea</taxon>
        <taxon>Polystomatidae</taxon>
        <taxon>Protopolystoma</taxon>
    </lineage>
</organism>
<gene>
    <name evidence="2" type="ORF">PXEA_LOCUS28997</name>
</gene>
<protein>
    <submittedName>
        <fullName evidence="2">Uncharacterized protein</fullName>
    </submittedName>
</protein>
<feature type="non-terminal residue" evidence="2">
    <location>
        <position position="1"/>
    </location>
</feature>
<feature type="region of interest" description="Disordered" evidence="1">
    <location>
        <begin position="1"/>
        <end position="27"/>
    </location>
</feature>
<accession>A0A3S5FG27</accession>
<evidence type="ECO:0000313" key="2">
    <source>
        <dbReference type="EMBL" id="VEL35557.1"/>
    </source>
</evidence>
<reference evidence="2" key="1">
    <citation type="submission" date="2018-11" db="EMBL/GenBank/DDBJ databases">
        <authorList>
            <consortium name="Pathogen Informatics"/>
        </authorList>
    </citation>
    <scope>NUCLEOTIDE SEQUENCE</scope>
</reference>